<feature type="chain" id="PRO_5047002647" evidence="1">
    <location>
        <begin position="25"/>
        <end position="69"/>
    </location>
</feature>
<accession>A0ABN6XES2</accession>
<dbReference type="RefSeq" id="WP_286217613.1">
    <property type="nucleotide sequence ID" value="NZ_AP027729.1"/>
</dbReference>
<keyword evidence="3" id="KW-1185">Reference proteome</keyword>
<name>A0ABN6XES2_9CELL</name>
<sequence>MRTLAATTAVALPLLVMSGMSATAEEPELMEPVPVNQPAVVDVGVGASDDTAAVKEAATSFDSDVMFSR</sequence>
<evidence type="ECO:0000313" key="3">
    <source>
        <dbReference type="Proteomes" id="UP001321475"/>
    </source>
</evidence>
<evidence type="ECO:0000313" key="2">
    <source>
        <dbReference type="EMBL" id="BDZ43346.1"/>
    </source>
</evidence>
<protein>
    <submittedName>
        <fullName evidence="2">Uncharacterized protein</fullName>
    </submittedName>
</protein>
<dbReference type="EMBL" id="AP027729">
    <property type="protein sequence ID" value="BDZ43346.1"/>
    <property type="molecule type" value="Genomic_DNA"/>
</dbReference>
<feature type="signal peptide" evidence="1">
    <location>
        <begin position="1"/>
        <end position="24"/>
    </location>
</feature>
<keyword evidence="1" id="KW-0732">Signal</keyword>
<gene>
    <name evidence="2" type="ORF">GCM10025865_26450</name>
</gene>
<evidence type="ECO:0000256" key="1">
    <source>
        <dbReference type="SAM" id="SignalP"/>
    </source>
</evidence>
<reference evidence="3" key="1">
    <citation type="journal article" date="2019" name="Int. J. Syst. Evol. Microbiol.">
        <title>The Global Catalogue of Microorganisms (GCM) 10K type strain sequencing project: providing services to taxonomists for standard genome sequencing and annotation.</title>
        <authorList>
            <consortium name="The Broad Institute Genomics Platform"/>
            <consortium name="The Broad Institute Genome Sequencing Center for Infectious Disease"/>
            <person name="Wu L."/>
            <person name="Ma J."/>
        </authorList>
    </citation>
    <scope>NUCLEOTIDE SEQUENCE [LARGE SCALE GENOMIC DNA]</scope>
    <source>
        <strain evidence="3">NBRC 108565</strain>
    </source>
</reference>
<proteinExistence type="predicted"/>
<dbReference type="Proteomes" id="UP001321475">
    <property type="component" value="Chromosome"/>
</dbReference>
<organism evidence="2 3">
    <name type="scientific">Paraoerskovia sediminicola</name>
    <dbReference type="NCBI Taxonomy" id="1138587"/>
    <lineage>
        <taxon>Bacteria</taxon>
        <taxon>Bacillati</taxon>
        <taxon>Actinomycetota</taxon>
        <taxon>Actinomycetes</taxon>
        <taxon>Micrococcales</taxon>
        <taxon>Cellulomonadaceae</taxon>
        <taxon>Paraoerskovia</taxon>
    </lineage>
</organism>